<evidence type="ECO:0000256" key="8">
    <source>
        <dbReference type="ARBA" id="ARBA00023170"/>
    </source>
</evidence>
<dbReference type="InterPro" id="IPR001628">
    <property type="entry name" value="Znf_hrmn_rcpt"/>
</dbReference>
<proteinExistence type="inferred from homology"/>
<keyword evidence="7" id="KW-0804">Transcription</keyword>
<feature type="domain" description="Nuclear receptor" evidence="10">
    <location>
        <begin position="11"/>
        <end position="42"/>
    </location>
</feature>
<dbReference type="OrthoDB" id="5771769at2759"/>
<dbReference type="InterPro" id="IPR050234">
    <property type="entry name" value="Nuclear_hormone_rcpt_NR1"/>
</dbReference>
<dbReference type="SMART" id="SM00399">
    <property type="entry name" value="ZnF_C4"/>
    <property type="match status" value="1"/>
</dbReference>
<dbReference type="GO" id="GO:0090575">
    <property type="term" value="C:RNA polymerase II transcription regulator complex"/>
    <property type="evidence" value="ECO:0007669"/>
    <property type="project" value="TreeGrafter"/>
</dbReference>
<dbReference type="GO" id="GO:0002154">
    <property type="term" value="P:thyroid hormone receptor signaling pathway"/>
    <property type="evidence" value="ECO:0007669"/>
    <property type="project" value="TreeGrafter"/>
</dbReference>
<evidence type="ECO:0000256" key="4">
    <source>
        <dbReference type="ARBA" id="ARBA00022833"/>
    </source>
</evidence>
<evidence type="ECO:0000259" key="10">
    <source>
        <dbReference type="PROSITE" id="PS51030"/>
    </source>
</evidence>
<evidence type="ECO:0000256" key="6">
    <source>
        <dbReference type="ARBA" id="ARBA00023125"/>
    </source>
</evidence>
<comment type="similarity">
    <text evidence="1">Belongs to the nuclear hormone receptor family. NR1 subfamily.</text>
</comment>
<dbReference type="GO" id="GO:0048384">
    <property type="term" value="P:retinoic acid receptor signaling pathway"/>
    <property type="evidence" value="ECO:0007669"/>
    <property type="project" value="TreeGrafter"/>
</dbReference>
<reference evidence="11 12" key="1">
    <citation type="submission" date="2018-08" db="EMBL/GenBank/DDBJ databases">
        <authorList>
            <person name="Laetsch R D."/>
            <person name="Stevens L."/>
            <person name="Kumar S."/>
            <person name="Blaxter L. M."/>
        </authorList>
    </citation>
    <scope>NUCLEOTIDE SEQUENCE [LARGE SCALE GENOMIC DNA]</scope>
</reference>
<keyword evidence="12" id="KW-1185">Reference proteome</keyword>
<keyword evidence="8" id="KW-0675">Receptor</keyword>
<dbReference type="GO" id="GO:0000978">
    <property type="term" value="F:RNA polymerase II cis-regulatory region sequence-specific DNA binding"/>
    <property type="evidence" value="ECO:0007669"/>
    <property type="project" value="TreeGrafter"/>
</dbReference>
<dbReference type="Pfam" id="PF00105">
    <property type="entry name" value="zf-C4"/>
    <property type="match status" value="1"/>
</dbReference>
<feature type="non-terminal residue" evidence="11">
    <location>
        <position position="1"/>
    </location>
</feature>
<dbReference type="PROSITE" id="PS00031">
    <property type="entry name" value="NUCLEAR_REC_DBD_1"/>
    <property type="match status" value="1"/>
</dbReference>
<name>A0A498SN55_ACAVI</name>
<dbReference type="PRINTS" id="PR00047">
    <property type="entry name" value="STROIDFINGER"/>
</dbReference>
<dbReference type="STRING" id="6277.A0A498SN55"/>
<evidence type="ECO:0000256" key="1">
    <source>
        <dbReference type="ARBA" id="ARBA00008092"/>
    </source>
</evidence>
<keyword evidence="2" id="KW-0479">Metal-binding</keyword>
<dbReference type="InterPro" id="IPR013088">
    <property type="entry name" value="Znf_NHR/GATA"/>
</dbReference>
<evidence type="ECO:0000313" key="12">
    <source>
        <dbReference type="Proteomes" id="UP000276991"/>
    </source>
</evidence>
<accession>A0A498SN55</accession>
<keyword evidence="6" id="KW-0238">DNA-binding</keyword>
<evidence type="ECO:0000256" key="5">
    <source>
        <dbReference type="ARBA" id="ARBA00023015"/>
    </source>
</evidence>
<dbReference type="Proteomes" id="UP000276991">
    <property type="component" value="Unassembled WGS sequence"/>
</dbReference>
<dbReference type="PANTHER" id="PTHR24082:SF42">
    <property type="entry name" value="THYROID HORMONE RECEPTOR ALPHA"/>
    <property type="match status" value="1"/>
</dbReference>
<organism evidence="11 12">
    <name type="scientific">Acanthocheilonema viteae</name>
    <name type="common">Filarial nematode worm</name>
    <name type="synonym">Dipetalonema viteae</name>
    <dbReference type="NCBI Taxonomy" id="6277"/>
    <lineage>
        <taxon>Eukaryota</taxon>
        <taxon>Metazoa</taxon>
        <taxon>Ecdysozoa</taxon>
        <taxon>Nematoda</taxon>
        <taxon>Chromadorea</taxon>
        <taxon>Rhabditida</taxon>
        <taxon>Spirurina</taxon>
        <taxon>Spiruromorpha</taxon>
        <taxon>Filarioidea</taxon>
        <taxon>Onchocercidae</taxon>
        <taxon>Acanthocheilonema</taxon>
    </lineage>
</organism>
<protein>
    <recommendedName>
        <fullName evidence="10">Nuclear receptor domain-containing protein</fullName>
    </recommendedName>
</protein>
<dbReference type="PANTHER" id="PTHR24082">
    <property type="entry name" value="NUCLEAR HORMONE RECEPTOR"/>
    <property type="match status" value="1"/>
</dbReference>
<dbReference type="EMBL" id="UPTC01004712">
    <property type="protein sequence ID" value="VBB35053.1"/>
    <property type="molecule type" value="Genomic_DNA"/>
</dbReference>
<gene>
    <name evidence="11" type="ORF">NAV_LOCUS9844</name>
</gene>
<dbReference type="GO" id="GO:0004879">
    <property type="term" value="F:nuclear receptor activity"/>
    <property type="evidence" value="ECO:0007669"/>
    <property type="project" value="TreeGrafter"/>
</dbReference>
<dbReference type="Gene3D" id="3.30.50.10">
    <property type="entry name" value="Erythroid Transcription Factor GATA-1, subunit A"/>
    <property type="match status" value="1"/>
</dbReference>
<evidence type="ECO:0000256" key="3">
    <source>
        <dbReference type="ARBA" id="ARBA00022771"/>
    </source>
</evidence>
<keyword evidence="4" id="KW-0862">Zinc</keyword>
<sequence length="82" mass="9203">VPYLPRYMKPGQPCVVCGDDATGLHYRAITCEGCKGFFRRTIQVHQNPAKRLHSTVNPPIKSTSDDIVVANFDSRSFNHTNK</sequence>
<keyword evidence="3" id="KW-0863">Zinc-finger</keyword>
<evidence type="ECO:0000256" key="9">
    <source>
        <dbReference type="ARBA" id="ARBA00023242"/>
    </source>
</evidence>
<keyword evidence="5" id="KW-0805">Transcription regulation</keyword>
<dbReference type="GO" id="GO:0000122">
    <property type="term" value="P:negative regulation of transcription by RNA polymerase II"/>
    <property type="evidence" value="ECO:0007669"/>
    <property type="project" value="TreeGrafter"/>
</dbReference>
<dbReference type="PROSITE" id="PS51030">
    <property type="entry name" value="NUCLEAR_REC_DBD_2"/>
    <property type="match status" value="1"/>
</dbReference>
<dbReference type="SUPFAM" id="SSF57716">
    <property type="entry name" value="Glucocorticoid receptor-like (DNA-binding domain)"/>
    <property type="match status" value="1"/>
</dbReference>
<evidence type="ECO:0000313" key="11">
    <source>
        <dbReference type="EMBL" id="VBB35053.1"/>
    </source>
</evidence>
<dbReference type="GO" id="GO:0045944">
    <property type="term" value="P:positive regulation of transcription by RNA polymerase II"/>
    <property type="evidence" value="ECO:0007669"/>
    <property type="project" value="TreeGrafter"/>
</dbReference>
<keyword evidence="9" id="KW-0539">Nucleus</keyword>
<dbReference type="GO" id="GO:0030154">
    <property type="term" value="P:cell differentiation"/>
    <property type="evidence" value="ECO:0007669"/>
    <property type="project" value="TreeGrafter"/>
</dbReference>
<dbReference type="AlphaFoldDB" id="A0A498SN55"/>
<evidence type="ECO:0000256" key="2">
    <source>
        <dbReference type="ARBA" id="ARBA00022723"/>
    </source>
</evidence>
<dbReference type="GO" id="GO:0008270">
    <property type="term" value="F:zinc ion binding"/>
    <property type="evidence" value="ECO:0007669"/>
    <property type="project" value="UniProtKB-KW"/>
</dbReference>
<evidence type="ECO:0000256" key="7">
    <source>
        <dbReference type="ARBA" id="ARBA00023163"/>
    </source>
</evidence>